<reference evidence="4 5" key="1">
    <citation type="submission" date="2024-02" db="EMBL/GenBank/DDBJ databases">
        <title>De novo assembly and annotation of 12 fungi associated with fruit tree decline syndrome in Ontario, Canada.</title>
        <authorList>
            <person name="Sulman M."/>
            <person name="Ellouze W."/>
            <person name="Ilyukhin E."/>
        </authorList>
    </citation>
    <scope>NUCLEOTIDE SEQUENCE [LARGE SCALE GENOMIC DNA]</scope>
    <source>
        <strain evidence="4 5">M42-189</strain>
    </source>
</reference>
<feature type="compositionally biased region" description="Acidic residues" evidence="1">
    <location>
        <begin position="421"/>
        <end position="432"/>
    </location>
</feature>
<organism evidence="4 5">
    <name type="scientific">Paraconiothyrium brasiliense</name>
    <dbReference type="NCBI Taxonomy" id="300254"/>
    <lineage>
        <taxon>Eukaryota</taxon>
        <taxon>Fungi</taxon>
        <taxon>Dikarya</taxon>
        <taxon>Ascomycota</taxon>
        <taxon>Pezizomycotina</taxon>
        <taxon>Dothideomycetes</taxon>
        <taxon>Pleosporomycetidae</taxon>
        <taxon>Pleosporales</taxon>
        <taxon>Massarineae</taxon>
        <taxon>Didymosphaeriaceae</taxon>
        <taxon>Paraconiothyrium</taxon>
    </lineage>
</organism>
<sequence length="539" mass="60817">MATPPAIHLRVHDVGGNFVRLTQALDHSPQYAGQVGSHSVEDEFDRFKIWAGNIAAHRKGRRSLEYRLRDATHLRDEVNGLLTTLEQSLKDAVAIVKGEKTPWDALEDSDDDSDSASDASSDGGEETELKQLLDSIQSSVTCLFRLSMAIRDPASDDRLQRTITVDKSYFEDYDILHAKTKFPDCAEYLSQRLGRAISGRRQYLSYRELHHQKLAKKAELIGLEQPRTEHTTNSTEASPLPVARSNSLDVLDEDDTLSQTSYATSVNATIRVPPLPKQAREHEHFECPLCFMIVSIHTKAAWKYVNVNLGSDTEADNPDNMFTETSIPILAPSNSVPWKTISTSRGMLGFNTNLKLIDLHGNAYQDATHCIRENALKRHIGRHQEQLALFALPPNLEETDGDEGDDANSYDATLNVNEWQEEDMSDSDDSESVDASSIAEPPDPVQPERMLCLVCDDRWVHEEPNKSCPRCGSENIAPTRARWTRIDRRLVNPQALEEAREQFEEREDCYIVLRELTLGEIRKLANRTKEIRQAREVDS</sequence>
<feature type="region of interest" description="Disordered" evidence="1">
    <location>
        <begin position="421"/>
        <end position="445"/>
    </location>
</feature>
<proteinExistence type="predicted"/>
<name>A0ABR3RB77_9PLEO</name>
<dbReference type="EMBL" id="JAKJXO020000008">
    <property type="protein sequence ID" value="KAL1601483.1"/>
    <property type="molecule type" value="Genomic_DNA"/>
</dbReference>
<dbReference type="Pfam" id="PF26118">
    <property type="entry name" value="DUF8035"/>
    <property type="match status" value="1"/>
</dbReference>
<dbReference type="PANTHER" id="PTHR35391:SF7">
    <property type="entry name" value="C2H2-TYPE DOMAIN-CONTAINING PROTEIN"/>
    <property type="match status" value="1"/>
</dbReference>
<evidence type="ECO:0000256" key="1">
    <source>
        <dbReference type="SAM" id="MobiDB-lite"/>
    </source>
</evidence>
<dbReference type="Proteomes" id="UP001521785">
    <property type="component" value="Unassembled WGS sequence"/>
</dbReference>
<dbReference type="InterPro" id="IPR058348">
    <property type="entry name" value="DUF8035"/>
</dbReference>
<protein>
    <submittedName>
        <fullName evidence="4">Uncharacterized protein</fullName>
    </submittedName>
</protein>
<dbReference type="Pfam" id="PF26082">
    <property type="entry name" value="zf-C2H2_AcuF"/>
    <property type="match status" value="1"/>
</dbReference>
<dbReference type="InterPro" id="IPR058925">
    <property type="entry name" value="zf-C2H2_AcuF"/>
</dbReference>
<feature type="compositionally biased region" description="Acidic residues" evidence="1">
    <location>
        <begin position="105"/>
        <end position="115"/>
    </location>
</feature>
<comment type="caution">
    <text evidence="4">The sequence shown here is derived from an EMBL/GenBank/DDBJ whole genome shotgun (WGS) entry which is preliminary data.</text>
</comment>
<keyword evidence="5" id="KW-1185">Reference proteome</keyword>
<feature type="domain" description="DUF8035" evidence="3">
    <location>
        <begin position="480"/>
        <end position="534"/>
    </location>
</feature>
<gene>
    <name evidence="4" type="ORF">SLS60_006398</name>
</gene>
<dbReference type="PANTHER" id="PTHR35391">
    <property type="entry name" value="C2H2-TYPE DOMAIN-CONTAINING PROTEIN-RELATED"/>
    <property type="match status" value="1"/>
</dbReference>
<evidence type="ECO:0000259" key="3">
    <source>
        <dbReference type="Pfam" id="PF26118"/>
    </source>
</evidence>
<evidence type="ECO:0000313" key="5">
    <source>
        <dbReference type="Proteomes" id="UP001521785"/>
    </source>
</evidence>
<evidence type="ECO:0000313" key="4">
    <source>
        <dbReference type="EMBL" id="KAL1601483.1"/>
    </source>
</evidence>
<accession>A0ABR3RB77</accession>
<evidence type="ECO:0000259" key="2">
    <source>
        <dbReference type="Pfam" id="PF26082"/>
    </source>
</evidence>
<feature type="region of interest" description="Disordered" evidence="1">
    <location>
        <begin position="103"/>
        <end position="128"/>
    </location>
</feature>
<feature type="domain" description="Oxidoreductase acuF-like C2H2 type zinc-finger" evidence="2">
    <location>
        <begin position="283"/>
        <end position="303"/>
    </location>
</feature>